<dbReference type="EMBL" id="CP146606">
    <property type="protein sequence ID" value="WYK18931.1"/>
    <property type="molecule type" value="Genomic_DNA"/>
</dbReference>
<feature type="domain" description="NADP transhydrogenase beta-like" evidence="17">
    <location>
        <begin position="7"/>
        <end position="494"/>
    </location>
</feature>
<comment type="function">
    <text evidence="1 15">The transhydrogenation between NADH and NADP is coupled to respiration and ATP hydrolysis and functions as a proton pump across the membrane.</text>
</comment>
<keyword evidence="12 15" id="KW-0520">NAD</keyword>
<comment type="catalytic activity">
    <reaction evidence="14 15">
        <text>NAD(+) + NADPH + H(+)(in) = NADH + NADP(+) + H(+)(out)</text>
        <dbReference type="Rhea" id="RHEA:47992"/>
        <dbReference type="ChEBI" id="CHEBI:15378"/>
        <dbReference type="ChEBI" id="CHEBI:57540"/>
        <dbReference type="ChEBI" id="CHEBI:57783"/>
        <dbReference type="ChEBI" id="CHEBI:57945"/>
        <dbReference type="ChEBI" id="CHEBI:58349"/>
        <dbReference type="EC" id="7.1.1.1"/>
    </reaction>
</comment>
<evidence type="ECO:0000256" key="7">
    <source>
        <dbReference type="ARBA" id="ARBA00022519"/>
    </source>
</evidence>
<dbReference type="PIRSF" id="PIRSF000204">
    <property type="entry name" value="PNTB"/>
    <property type="match status" value="1"/>
</dbReference>
<dbReference type="EC" id="7.1.1.1" evidence="4 15"/>
<keyword evidence="13 15" id="KW-0472">Membrane</keyword>
<feature type="transmembrane region" description="Helical" evidence="16">
    <location>
        <begin position="6"/>
        <end position="26"/>
    </location>
</feature>
<evidence type="ECO:0000256" key="4">
    <source>
        <dbReference type="ARBA" id="ARBA00012943"/>
    </source>
</evidence>
<sequence length="498" mass="51747">MEFGFTTAAYVVAAVLFIFSLGGLSGQESAKRAVWYGIVGMGIAVLATLIGPGQGLWLVSLILIALGAVVGYQLATRVQMTQMPELVAIMHSLVGLAAVFVGFNADIMINTMSSLFAENDLVLGAAKDGGYQAIGLPTAIYNELSSFGQLIAKKTSVEITILRVELVLGIWIGAVTFTGSVIAYGKLAGKVDTAAKQLPGGHMLNAAAAGGSLLLAIMYLGGSGSWTLVLLTLLALFIGYHLIMGIGGADMPVVVSMLNSYSGWAAAAIGFSLGNDLLIVVGALVGSSGAILSYIMCKAMNRSFVSVILGGFGGAAGEQMAVEGEQVAIDADGVAAALNEASSVIIVPGYGMAVAQAQQAVSELTNKMRAAGKEVRFAIHPVAGRLPGHMNVLLAEAKVPYDIVLEMDEINDDFPETDVVIVIGSNDIVNPAAQDDPNSPIAGMPVLEVWKAKQVFVSKRGQGTGYSGIENPLFYKENTRMFYGDAKDSVSTLLPKVG</sequence>
<evidence type="ECO:0000256" key="16">
    <source>
        <dbReference type="SAM" id="Phobius"/>
    </source>
</evidence>
<feature type="transmembrane region" description="Helical" evidence="16">
    <location>
        <begin position="86"/>
        <end position="105"/>
    </location>
</feature>
<comment type="subcellular location">
    <subcellularLocation>
        <location evidence="2">Cell inner membrane</location>
        <topology evidence="2">Multi-pass membrane protein</topology>
    </subcellularLocation>
</comment>
<evidence type="ECO:0000256" key="1">
    <source>
        <dbReference type="ARBA" id="ARBA00003943"/>
    </source>
</evidence>
<reference evidence="18 19" key="1">
    <citation type="submission" date="2024-02" db="EMBL/GenBank/DDBJ databases">
        <title>Roseovarius strain W115 nov., isolated from a marine algae.</title>
        <authorList>
            <person name="Lee M.W."/>
            <person name="Lee J.K."/>
            <person name="Kim J.M."/>
            <person name="Choi D.G."/>
            <person name="Baek J.H."/>
            <person name="Bayburt H."/>
            <person name="Jung J.J."/>
            <person name="Han D.M."/>
            <person name="Jeon C.O."/>
        </authorList>
    </citation>
    <scope>NUCLEOTIDE SEQUENCE [LARGE SCALE GENOMIC DNA]</scope>
    <source>
        <strain evidence="18 19">W115</strain>
    </source>
</reference>
<protein>
    <recommendedName>
        <fullName evidence="5 15">NAD(P) transhydrogenase subunit beta</fullName>
        <ecNumber evidence="4 15">7.1.1.1</ecNumber>
    </recommendedName>
    <alternativeName>
        <fullName evidence="15">Nicotinamide nucleotide transhydrogenase subunit beta</fullName>
    </alternativeName>
</protein>
<evidence type="ECO:0000256" key="2">
    <source>
        <dbReference type="ARBA" id="ARBA00004429"/>
    </source>
</evidence>
<feature type="transmembrane region" description="Helical" evidence="16">
    <location>
        <begin position="226"/>
        <end position="246"/>
    </location>
</feature>
<feature type="transmembrane region" description="Helical" evidence="16">
    <location>
        <begin position="33"/>
        <end position="50"/>
    </location>
</feature>
<evidence type="ECO:0000256" key="9">
    <source>
        <dbReference type="ARBA" id="ARBA00022857"/>
    </source>
</evidence>
<dbReference type="InterPro" id="IPR034300">
    <property type="entry name" value="PNTB-like"/>
</dbReference>
<evidence type="ECO:0000313" key="19">
    <source>
        <dbReference type="Proteomes" id="UP001281305"/>
    </source>
</evidence>
<evidence type="ECO:0000256" key="14">
    <source>
        <dbReference type="ARBA" id="ARBA00048202"/>
    </source>
</evidence>
<accession>A0ABZ2TGW7</accession>
<keyword evidence="10 15" id="KW-1278">Translocase</keyword>
<keyword evidence="9 15" id="KW-0521">NADP</keyword>
<evidence type="ECO:0000256" key="5">
    <source>
        <dbReference type="ARBA" id="ARBA00014581"/>
    </source>
</evidence>
<feature type="transmembrane region" description="Helical" evidence="16">
    <location>
        <begin position="56"/>
        <end position="74"/>
    </location>
</feature>
<evidence type="ECO:0000256" key="15">
    <source>
        <dbReference type="PIRNR" id="PIRNR000204"/>
    </source>
</evidence>
<evidence type="ECO:0000313" key="18">
    <source>
        <dbReference type="EMBL" id="WYK18931.1"/>
    </source>
</evidence>
<dbReference type="InterPro" id="IPR029035">
    <property type="entry name" value="DHS-like_NAD/FAD-binding_dom"/>
</dbReference>
<keyword evidence="6 15" id="KW-1003">Cell membrane</keyword>
<evidence type="ECO:0000256" key="8">
    <source>
        <dbReference type="ARBA" id="ARBA00022692"/>
    </source>
</evidence>
<dbReference type="SUPFAM" id="SSF52467">
    <property type="entry name" value="DHS-like NAD/FAD-binding domain"/>
    <property type="match status" value="1"/>
</dbReference>
<evidence type="ECO:0000256" key="13">
    <source>
        <dbReference type="ARBA" id="ARBA00023136"/>
    </source>
</evidence>
<evidence type="ECO:0000256" key="6">
    <source>
        <dbReference type="ARBA" id="ARBA00022475"/>
    </source>
</evidence>
<keyword evidence="8 16" id="KW-0812">Transmembrane</keyword>
<dbReference type="Pfam" id="PF02233">
    <property type="entry name" value="PNTB"/>
    <property type="match status" value="1"/>
</dbReference>
<dbReference type="PANTHER" id="PTHR44758:SF1">
    <property type="entry name" value="NAD(P) TRANSHYDROGENASE SUBUNIT BETA"/>
    <property type="match status" value="1"/>
</dbReference>
<evidence type="ECO:0000256" key="3">
    <source>
        <dbReference type="ARBA" id="ARBA00007919"/>
    </source>
</evidence>
<dbReference type="Proteomes" id="UP001281305">
    <property type="component" value="Chromosome"/>
</dbReference>
<dbReference type="RefSeq" id="WP_317055614.1">
    <property type="nucleotide sequence ID" value="NZ_CP146606.1"/>
</dbReference>
<organism evidence="18 19">
    <name type="scientific">Roseovarius rhodophyticola</name>
    <dbReference type="NCBI Taxonomy" id="3080827"/>
    <lineage>
        <taxon>Bacteria</taxon>
        <taxon>Pseudomonadati</taxon>
        <taxon>Pseudomonadota</taxon>
        <taxon>Alphaproteobacteria</taxon>
        <taxon>Rhodobacterales</taxon>
        <taxon>Roseobacteraceae</taxon>
        <taxon>Roseovarius</taxon>
    </lineage>
</organism>
<evidence type="ECO:0000256" key="11">
    <source>
        <dbReference type="ARBA" id="ARBA00022989"/>
    </source>
</evidence>
<feature type="transmembrane region" description="Helical" evidence="16">
    <location>
        <begin position="200"/>
        <end position="220"/>
    </location>
</feature>
<comment type="similarity">
    <text evidence="3 15">Belongs to the PNT beta subunit family.</text>
</comment>
<evidence type="ECO:0000256" key="10">
    <source>
        <dbReference type="ARBA" id="ARBA00022967"/>
    </source>
</evidence>
<name>A0ABZ2TGW7_9RHOB</name>
<evidence type="ECO:0000259" key="17">
    <source>
        <dbReference type="Pfam" id="PF02233"/>
    </source>
</evidence>
<gene>
    <name evidence="18" type="ORF">RZS32_003330</name>
</gene>
<keyword evidence="7 15" id="KW-0997">Cell inner membrane</keyword>
<proteinExistence type="inferred from homology"/>
<evidence type="ECO:0000256" key="12">
    <source>
        <dbReference type="ARBA" id="ARBA00023027"/>
    </source>
</evidence>
<dbReference type="PANTHER" id="PTHR44758">
    <property type="entry name" value="NAD(P) TRANSHYDROGENASE SUBUNIT BETA"/>
    <property type="match status" value="1"/>
</dbReference>
<keyword evidence="19" id="KW-1185">Reference proteome</keyword>
<dbReference type="Gene3D" id="3.40.50.1220">
    <property type="entry name" value="TPP-binding domain"/>
    <property type="match status" value="1"/>
</dbReference>
<keyword evidence="11 16" id="KW-1133">Transmembrane helix</keyword>
<feature type="transmembrane region" description="Helical" evidence="16">
    <location>
        <begin position="166"/>
        <end position="188"/>
    </location>
</feature>
<dbReference type="InterPro" id="IPR012136">
    <property type="entry name" value="NADH_DH_b"/>
</dbReference>